<keyword evidence="8" id="KW-1185">Reference proteome</keyword>
<dbReference type="Pfam" id="PF00043">
    <property type="entry name" value="GST_C"/>
    <property type="match status" value="1"/>
</dbReference>
<dbReference type="GO" id="GO:0005737">
    <property type="term" value="C:cytoplasm"/>
    <property type="evidence" value="ECO:0007669"/>
    <property type="project" value="TreeGrafter"/>
</dbReference>
<feature type="compositionally biased region" description="Basic and acidic residues" evidence="4">
    <location>
        <begin position="251"/>
        <end position="260"/>
    </location>
</feature>
<dbReference type="InterPro" id="IPR001662">
    <property type="entry name" value="EF1B_G_C"/>
</dbReference>
<dbReference type="InterPro" id="IPR036433">
    <property type="entry name" value="EF1B_G_C_sf"/>
</dbReference>
<sequence length="416" mass="46505">MIKSHRIARVSSRFHPLHPLPLPHLHKNYISAEMSAGTLFTSSEVEGKRISAIAAFAGLSVEIKESTSDIASAIGRYSDLIGHGATEAALVDQWVAFVDSDIAHYNTLILQLVKGAINPYNKPIHTVFQDRITSALTILEKHLATRTFLVTERITLADVTLAAELQSAFSTTVDAALRAKLPNVLRHFETIVNQPKLTTVFGSTAFAEKALQYTPPPKEKKEKAPAPPAQPKAEKKPKKEEVDDEDEDKPYEEAPKEKNPLDLLPKSTFNLEDWKRAYSNKETRGAGGAIEWFYEHFDKDGFSIWRVDFKYNEELTQTFMSSNQIGGFFNRLEASRKYLFGSVGVLGVTNKSVIAGTLIARGPEIEPVVEVAPDFESYTYERIDLENAEQKAFFEAALAWDLEIGDKKWVDGKNFK</sequence>
<dbReference type="FunFam" id="3.30.70.1010:FF:000001">
    <property type="entry name" value="Elongation factor 1-gamma 1"/>
    <property type="match status" value="1"/>
</dbReference>
<dbReference type="Proteomes" id="UP001201163">
    <property type="component" value="Unassembled WGS sequence"/>
</dbReference>
<dbReference type="PANTHER" id="PTHR43986">
    <property type="entry name" value="ELONGATION FACTOR 1-GAMMA"/>
    <property type="match status" value="1"/>
</dbReference>
<dbReference type="Gene3D" id="1.20.1050.10">
    <property type="match status" value="1"/>
</dbReference>
<keyword evidence="2 3" id="KW-0648">Protein biosynthesis</keyword>
<evidence type="ECO:0000256" key="1">
    <source>
        <dbReference type="ARBA" id="ARBA00022768"/>
    </source>
</evidence>
<dbReference type="InterPro" id="IPR010987">
    <property type="entry name" value="Glutathione-S-Trfase_C-like"/>
</dbReference>
<comment type="caution">
    <text evidence="7">The sequence shown here is derived from an EMBL/GenBank/DDBJ whole genome shotgun (WGS) entry which is preliminary data.</text>
</comment>
<evidence type="ECO:0000259" key="5">
    <source>
        <dbReference type="PROSITE" id="PS50040"/>
    </source>
</evidence>
<dbReference type="FunFam" id="1.20.1050.10:FF:000006">
    <property type="entry name" value="Elongation factor 1 gamma"/>
    <property type="match status" value="1"/>
</dbReference>
<organism evidence="7 8">
    <name type="scientific">Lactarius akahatsu</name>
    <dbReference type="NCBI Taxonomy" id="416441"/>
    <lineage>
        <taxon>Eukaryota</taxon>
        <taxon>Fungi</taxon>
        <taxon>Dikarya</taxon>
        <taxon>Basidiomycota</taxon>
        <taxon>Agaricomycotina</taxon>
        <taxon>Agaricomycetes</taxon>
        <taxon>Russulales</taxon>
        <taxon>Russulaceae</taxon>
        <taxon>Lactarius</taxon>
    </lineage>
</organism>
<name>A0AAD4QC13_9AGAM</name>
<evidence type="ECO:0000256" key="4">
    <source>
        <dbReference type="SAM" id="MobiDB-lite"/>
    </source>
</evidence>
<feature type="domain" description="EF-1-gamma C-terminal" evidence="5">
    <location>
        <begin position="257"/>
        <end position="416"/>
    </location>
</feature>
<evidence type="ECO:0000313" key="7">
    <source>
        <dbReference type="EMBL" id="KAH8988354.1"/>
    </source>
</evidence>
<dbReference type="AlphaFoldDB" id="A0AAD4QC13"/>
<dbReference type="GO" id="GO:0003746">
    <property type="term" value="F:translation elongation factor activity"/>
    <property type="evidence" value="ECO:0007669"/>
    <property type="project" value="UniProtKB-UniRule"/>
</dbReference>
<reference evidence="7" key="1">
    <citation type="submission" date="2022-01" db="EMBL/GenBank/DDBJ databases">
        <title>Comparative genomics reveals a dynamic genome evolution in the ectomycorrhizal milk-cap (Lactarius) mushrooms.</title>
        <authorList>
            <consortium name="DOE Joint Genome Institute"/>
            <person name="Lebreton A."/>
            <person name="Tang N."/>
            <person name="Kuo A."/>
            <person name="LaButti K."/>
            <person name="Drula E."/>
            <person name="Barry K."/>
            <person name="Clum A."/>
            <person name="Lipzen A."/>
            <person name="Mousain D."/>
            <person name="Ng V."/>
            <person name="Wang R."/>
            <person name="Wang X."/>
            <person name="Dai Y."/>
            <person name="Henrissat B."/>
            <person name="Grigoriev I.V."/>
            <person name="Guerin-Laguette A."/>
            <person name="Yu F."/>
            <person name="Martin F.M."/>
        </authorList>
    </citation>
    <scope>NUCLEOTIDE SEQUENCE</scope>
    <source>
        <strain evidence="7">QP</strain>
    </source>
</reference>
<evidence type="ECO:0000259" key="6">
    <source>
        <dbReference type="PROSITE" id="PS50405"/>
    </source>
</evidence>
<feature type="region of interest" description="Disordered" evidence="4">
    <location>
        <begin position="212"/>
        <end position="264"/>
    </location>
</feature>
<feature type="compositionally biased region" description="Basic and acidic residues" evidence="4">
    <location>
        <begin position="232"/>
        <end position="241"/>
    </location>
</feature>
<gene>
    <name evidence="7" type="ORF">EDB92DRAFT_1872148</name>
</gene>
<keyword evidence="1 3" id="KW-0251">Elongation factor</keyword>
<evidence type="ECO:0000256" key="3">
    <source>
        <dbReference type="PROSITE-ProRule" id="PRU00519"/>
    </source>
</evidence>
<dbReference type="InterPro" id="IPR036282">
    <property type="entry name" value="Glutathione-S-Trfase_C_sf"/>
</dbReference>
<dbReference type="Gene3D" id="3.30.70.1010">
    <property type="entry name" value="Translation elongation factor EF1B, gamma chain, conserved domain"/>
    <property type="match status" value="1"/>
</dbReference>
<dbReference type="InterPro" id="IPR050802">
    <property type="entry name" value="EF-GSTs"/>
</dbReference>
<protein>
    <submittedName>
        <fullName evidence="7">Elongation factor 1-gamma</fullName>
    </submittedName>
</protein>
<dbReference type="Pfam" id="PF00647">
    <property type="entry name" value="EF1G"/>
    <property type="match status" value="1"/>
</dbReference>
<evidence type="ECO:0000256" key="2">
    <source>
        <dbReference type="ARBA" id="ARBA00022917"/>
    </source>
</evidence>
<feature type="domain" description="GST C-terminal" evidence="6">
    <location>
        <begin position="84"/>
        <end position="216"/>
    </location>
</feature>
<dbReference type="PROSITE" id="PS50405">
    <property type="entry name" value="GST_CTER"/>
    <property type="match status" value="1"/>
</dbReference>
<dbReference type="SUPFAM" id="SSF47616">
    <property type="entry name" value="GST C-terminal domain-like"/>
    <property type="match status" value="1"/>
</dbReference>
<dbReference type="CDD" id="cd03181">
    <property type="entry name" value="GST_C_EF1Bgamma_like"/>
    <property type="match status" value="1"/>
</dbReference>
<dbReference type="SMART" id="SM01183">
    <property type="entry name" value="EF1G"/>
    <property type="match status" value="1"/>
</dbReference>
<evidence type="ECO:0000313" key="8">
    <source>
        <dbReference type="Proteomes" id="UP001201163"/>
    </source>
</evidence>
<dbReference type="EMBL" id="JAKELL010000042">
    <property type="protein sequence ID" value="KAH8988354.1"/>
    <property type="molecule type" value="Genomic_DNA"/>
</dbReference>
<proteinExistence type="predicted"/>
<dbReference type="InterPro" id="IPR004046">
    <property type="entry name" value="GST_C"/>
</dbReference>
<dbReference type="PROSITE" id="PS50040">
    <property type="entry name" value="EF1G_C"/>
    <property type="match status" value="1"/>
</dbReference>
<dbReference type="GO" id="GO:0005634">
    <property type="term" value="C:nucleus"/>
    <property type="evidence" value="ECO:0007669"/>
    <property type="project" value="TreeGrafter"/>
</dbReference>
<accession>A0AAD4QC13</accession>
<dbReference type="PANTHER" id="PTHR43986:SF1">
    <property type="entry name" value="ELONGATION FACTOR 1-GAMMA"/>
    <property type="match status" value="1"/>
</dbReference>
<dbReference type="SUPFAM" id="SSF89942">
    <property type="entry name" value="eEF1-gamma domain"/>
    <property type="match status" value="1"/>
</dbReference>